<sequence length="388" mass="43616">MPNHLKVGFLYNHDELHQVAHTAPIISALRKQCPYMAVEVLSSSDAQTAVVKRHLDPDLENPPIRALKPSKAYSLAERVIGGAAPLGRIGFLAANLDLFRSYDALVVPETTSTMLKTKFGLTGTKLIMFPHGAGDRSVGFSPEFAHFDFVMLPGNKTRERMLEAGLIREEDSAVVGYPKFDSRVAAGDAPIFGNDRPIVFYNPHFDPKLSSWYDFGLPLLEHFAEQSRYNLVVAPHVMLFRRKLLASVEHRVLRWRKEIPARFKRLDNIHIDQGSLNSVDMTYTRMADVYIGDVSSQVYEFIAQPRPAIFLNSHGAHWKDNPNYAFWKFGPVVDHAGGLDDALQQAVPLLDNYREAQEKALRQTFDLDPDRSSADRAAMAIAKFLGRE</sequence>
<dbReference type="Proteomes" id="UP000460290">
    <property type="component" value="Unassembled WGS sequence"/>
</dbReference>
<evidence type="ECO:0000313" key="1">
    <source>
        <dbReference type="EMBL" id="MXO82572.1"/>
    </source>
</evidence>
<dbReference type="AlphaFoldDB" id="A0A844Z5G2"/>
<dbReference type="EMBL" id="WTYZ01000001">
    <property type="protein sequence ID" value="MXO82572.1"/>
    <property type="molecule type" value="Genomic_DNA"/>
</dbReference>
<reference evidence="1 2" key="1">
    <citation type="submission" date="2019-12" db="EMBL/GenBank/DDBJ databases">
        <title>Genomic-based taxomic classification of the family Erythrobacteraceae.</title>
        <authorList>
            <person name="Xu L."/>
        </authorList>
    </citation>
    <scope>NUCLEOTIDE SEQUENCE [LARGE SCALE GENOMIC DNA]</scope>
    <source>
        <strain evidence="1 2">KCTC 42006</strain>
    </source>
</reference>
<gene>
    <name evidence="1" type="ORF">GRI35_04190</name>
</gene>
<dbReference type="Gene3D" id="3.40.50.12580">
    <property type="match status" value="1"/>
</dbReference>
<dbReference type="OrthoDB" id="8437129at2"/>
<evidence type="ECO:0008006" key="3">
    <source>
        <dbReference type="Google" id="ProtNLM"/>
    </source>
</evidence>
<protein>
    <recommendedName>
        <fullName evidence="3">CDP-Glycerol:Poly(Glycerophosphate) glycerophosphotransferase</fullName>
    </recommendedName>
</protein>
<dbReference type="InterPro" id="IPR043148">
    <property type="entry name" value="TagF_C"/>
</dbReference>
<comment type="caution">
    <text evidence="1">The sequence shown here is derived from an EMBL/GenBank/DDBJ whole genome shotgun (WGS) entry which is preliminary data.</text>
</comment>
<dbReference type="RefSeq" id="WP_160613008.1">
    <property type="nucleotide sequence ID" value="NZ_JAUFQM010000001.1"/>
</dbReference>
<proteinExistence type="predicted"/>
<name>A0A844Z5G2_9SPHN</name>
<evidence type="ECO:0000313" key="2">
    <source>
        <dbReference type="Proteomes" id="UP000460290"/>
    </source>
</evidence>
<organism evidence="1 2">
    <name type="scientific">Pontixanthobacter aestiaquae</name>
    <dbReference type="NCBI Taxonomy" id="1509367"/>
    <lineage>
        <taxon>Bacteria</taxon>
        <taxon>Pseudomonadati</taxon>
        <taxon>Pseudomonadota</taxon>
        <taxon>Alphaproteobacteria</taxon>
        <taxon>Sphingomonadales</taxon>
        <taxon>Erythrobacteraceae</taxon>
        <taxon>Pontixanthobacter</taxon>
    </lineage>
</organism>
<keyword evidence="2" id="KW-1185">Reference proteome</keyword>
<accession>A0A844Z5G2</accession>